<accession>A0ABU5ZEZ8</accession>
<dbReference type="InterPro" id="IPR051782">
    <property type="entry name" value="ABC_Transporter_VariousFunc"/>
</dbReference>
<keyword evidence="3 5" id="KW-0067">ATP-binding</keyword>
<dbReference type="Proteomes" id="UP001310386">
    <property type="component" value="Unassembled WGS sequence"/>
</dbReference>
<evidence type="ECO:0000256" key="2">
    <source>
        <dbReference type="ARBA" id="ARBA00022741"/>
    </source>
</evidence>
<keyword evidence="1" id="KW-0813">Transport</keyword>
<dbReference type="GO" id="GO:0005524">
    <property type="term" value="F:ATP binding"/>
    <property type="evidence" value="ECO:0007669"/>
    <property type="project" value="UniProtKB-KW"/>
</dbReference>
<protein>
    <submittedName>
        <fullName evidence="5">ATP-binding cassette domain-containing protein</fullName>
    </submittedName>
</protein>
<organism evidence="5 6">
    <name type="scientific">Ferviditalea candida</name>
    <dbReference type="NCBI Taxonomy" id="3108399"/>
    <lineage>
        <taxon>Bacteria</taxon>
        <taxon>Bacillati</taxon>
        <taxon>Bacillota</taxon>
        <taxon>Bacilli</taxon>
        <taxon>Bacillales</taxon>
        <taxon>Paenibacillaceae</taxon>
        <taxon>Ferviditalea</taxon>
    </lineage>
</organism>
<dbReference type="InterPro" id="IPR003439">
    <property type="entry name" value="ABC_transporter-like_ATP-bd"/>
</dbReference>
<evidence type="ECO:0000313" key="6">
    <source>
        <dbReference type="Proteomes" id="UP001310386"/>
    </source>
</evidence>
<proteinExistence type="predicted"/>
<keyword evidence="2" id="KW-0547">Nucleotide-binding</keyword>
<keyword evidence="6" id="KW-1185">Reference proteome</keyword>
<dbReference type="Pfam" id="PF00005">
    <property type="entry name" value="ABC_tran"/>
    <property type="match status" value="1"/>
</dbReference>
<dbReference type="SUPFAM" id="SSF52540">
    <property type="entry name" value="P-loop containing nucleoside triphosphate hydrolases"/>
    <property type="match status" value="1"/>
</dbReference>
<sequence>MQKRGVDILDVNIRSAGYETGAGIIKNIAFRIQAGEWVGLIGPNGAGKSTTIKSILGLLKQVDGDIRFTGEKKIMPIFPNVLYISMK</sequence>
<comment type="caution">
    <text evidence="5">The sequence shown here is derived from an EMBL/GenBank/DDBJ whole genome shotgun (WGS) entry which is preliminary data.</text>
</comment>
<dbReference type="PANTHER" id="PTHR42939">
    <property type="entry name" value="ABC TRANSPORTER ATP-BINDING PROTEIN ALBC-RELATED"/>
    <property type="match status" value="1"/>
</dbReference>
<evidence type="ECO:0000256" key="3">
    <source>
        <dbReference type="ARBA" id="ARBA00022840"/>
    </source>
</evidence>
<evidence type="ECO:0000259" key="4">
    <source>
        <dbReference type="Pfam" id="PF00005"/>
    </source>
</evidence>
<dbReference type="RefSeq" id="WP_371753183.1">
    <property type="nucleotide sequence ID" value="NZ_JAYJLD010000005.1"/>
</dbReference>
<dbReference type="InterPro" id="IPR027417">
    <property type="entry name" value="P-loop_NTPase"/>
</dbReference>
<feature type="domain" description="ABC transporter" evidence="4">
    <location>
        <begin position="26"/>
        <end position="71"/>
    </location>
</feature>
<evidence type="ECO:0000313" key="5">
    <source>
        <dbReference type="EMBL" id="MEB3101069.1"/>
    </source>
</evidence>
<dbReference type="PANTHER" id="PTHR42939:SF2">
    <property type="entry name" value="ABC-TYPE TRANSPORTER ATP-BINDING PROTEIN ECSA"/>
    <property type="match status" value="1"/>
</dbReference>
<name>A0ABU5ZEZ8_9BACL</name>
<evidence type="ECO:0000256" key="1">
    <source>
        <dbReference type="ARBA" id="ARBA00022448"/>
    </source>
</evidence>
<reference evidence="5" key="1">
    <citation type="submission" date="2023-12" db="EMBL/GenBank/DDBJ databases">
        <title>Fervidustalea candida gen. nov., sp. nov., a novel member of the family Paenibacillaceae isolated from a geothermal area.</title>
        <authorList>
            <person name="Li W.-J."/>
            <person name="Jiao J.-Y."/>
            <person name="Chen Y."/>
        </authorList>
    </citation>
    <scope>NUCLEOTIDE SEQUENCE</scope>
    <source>
        <strain evidence="5">SYSU GA230002</strain>
    </source>
</reference>
<gene>
    <name evidence="5" type="ORF">VF724_05270</name>
</gene>
<dbReference type="EMBL" id="JAYJLD010000005">
    <property type="protein sequence ID" value="MEB3101069.1"/>
    <property type="molecule type" value="Genomic_DNA"/>
</dbReference>
<dbReference type="Gene3D" id="3.40.50.300">
    <property type="entry name" value="P-loop containing nucleotide triphosphate hydrolases"/>
    <property type="match status" value="1"/>
</dbReference>